<name>A0A8S1ZZ76_ARAAE</name>
<feature type="region of interest" description="Disordered" evidence="1">
    <location>
        <begin position="144"/>
        <end position="163"/>
    </location>
</feature>
<evidence type="ECO:0000256" key="1">
    <source>
        <dbReference type="SAM" id="MobiDB-lite"/>
    </source>
</evidence>
<evidence type="ECO:0000313" key="3">
    <source>
        <dbReference type="Proteomes" id="UP000682877"/>
    </source>
</evidence>
<protein>
    <submittedName>
        <fullName evidence="2">Uncharacterized protein</fullName>
    </submittedName>
</protein>
<proteinExistence type="predicted"/>
<gene>
    <name evidence="2" type="ORF">AARE701A_LOCUS8820</name>
</gene>
<dbReference type="InterPro" id="IPR045282">
    <property type="entry name" value="At4g08330-like"/>
</dbReference>
<dbReference type="PANTHER" id="PTHR33872">
    <property type="entry name" value="DNA POLYMERASE EPSILON CATALYTIC SUBUNIT A"/>
    <property type="match status" value="1"/>
</dbReference>
<sequence>MALTIYTCKECGSDLNLNPNDLFPPDFYFEAGNKGTLSFAAVDAEKFRFEKEDKIMPFFETLNYWGIQRKRTKIKCNSCNHLIGYIYDDGPPLTGGIGQYGFGPSQVIPRAPRCLLLKNQIIRRLDLCVAFILGARFTKSAKTDDNKEIMDESEKSLMPPPPPPLPPSPGYGFRKIHGDSITNKQIKKFWRQKEIIEEDHLFSAIKAAARVRARNLSDEDYKRFEESLDMEDLKTEDHQGLKDWWTKSKYAYLNQPALGSADSLKRKRFSTYTPNCFSFKPCNPLYATSLNVF</sequence>
<dbReference type="Proteomes" id="UP000682877">
    <property type="component" value="Chromosome 3"/>
</dbReference>
<dbReference type="SUPFAM" id="SSF51316">
    <property type="entry name" value="Mss4-like"/>
    <property type="match status" value="1"/>
</dbReference>
<feature type="compositionally biased region" description="Basic and acidic residues" evidence="1">
    <location>
        <begin position="144"/>
        <end position="155"/>
    </location>
</feature>
<accession>A0A8S1ZZ76</accession>
<dbReference type="EMBL" id="LR999453">
    <property type="protein sequence ID" value="CAE5986972.1"/>
    <property type="molecule type" value="Genomic_DNA"/>
</dbReference>
<organism evidence="2 3">
    <name type="scientific">Arabidopsis arenosa</name>
    <name type="common">Sand rock-cress</name>
    <name type="synonym">Cardaminopsis arenosa</name>
    <dbReference type="NCBI Taxonomy" id="38785"/>
    <lineage>
        <taxon>Eukaryota</taxon>
        <taxon>Viridiplantae</taxon>
        <taxon>Streptophyta</taxon>
        <taxon>Embryophyta</taxon>
        <taxon>Tracheophyta</taxon>
        <taxon>Spermatophyta</taxon>
        <taxon>Magnoliopsida</taxon>
        <taxon>eudicotyledons</taxon>
        <taxon>Gunneridae</taxon>
        <taxon>Pentapetalae</taxon>
        <taxon>rosids</taxon>
        <taxon>malvids</taxon>
        <taxon>Brassicales</taxon>
        <taxon>Brassicaceae</taxon>
        <taxon>Camelineae</taxon>
        <taxon>Arabidopsis</taxon>
    </lineage>
</organism>
<dbReference type="PANTHER" id="PTHR33872:SF7">
    <property type="entry name" value="OSJNBA0084K11.10-LIKE PROTEIN"/>
    <property type="match status" value="1"/>
</dbReference>
<keyword evidence="3" id="KW-1185">Reference proteome</keyword>
<evidence type="ECO:0000313" key="2">
    <source>
        <dbReference type="EMBL" id="CAE5986972.1"/>
    </source>
</evidence>
<dbReference type="Pfam" id="PF24046">
    <property type="entry name" value="At4g08330"/>
    <property type="match status" value="1"/>
</dbReference>
<reference evidence="2" key="1">
    <citation type="submission" date="2021-01" db="EMBL/GenBank/DDBJ databases">
        <authorList>
            <person name="Bezrukov I."/>
        </authorList>
    </citation>
    <scope>NUCLEOTIDE SEQUENCE</scope>
</reference>
<dbReference type="InterPro" id="IPR011057">
    <property type="entry name" value="Mss4-like_sf"/>
</dbReference>
<dbReference type="AlphaFoldDB" id="A0A8S1ZZ76"/>